<dbReference type="Gene3D" id="3.40.50.2000">
    <property type="entry name" value="Glycogen Phosphorylase B"/>
    <property type="match status" value="2"/>
</dbReference>
<dbReference type="Pfam" id="PF03033">
    <property type="entry name" value="Glyco_transf_28"/>
    <property type="match status" value="1"/>
</dbReference>
<gene>
    <name evidence="6" type="ORF">SCLTRI_LOCUS8756</name>
</gene>
<accession>A0A8H2W1M6</accession>
<dbReference type="PANTHER" id="PTHR48050:SF27">
    <property type="entry name" value="GLUCOSYLTRANSFERASE, PUTATIVE (AFU_ORTHOLOGUE AFUA_7G04880)-RELATED"/>
    <property type="match status" value="1"/>
</dbReference>
<dbReference type="Pfam" id="PF06722">
    <property type="entry name" value="EryCIII-like_C"/>
    <property type="match status" value="1"/>
</dbReference>
<feature type="domain" description="Erythromycin biosynthesis protein CIII-like C-terminal" evidence="5">
    <location>
        <begin position="446"/>
        <end position="548"/>
    </location>
</feature>
<dbReference type="FunFam" id="3.40.50.2000:FF:000009">
    <property type="entry name" value="Sterol 3-beta-glucosyltransferase UGT80A2"/>
    <property type="match status" value="1"/>
</dbReference>
<evidence type="ECO:0000256" key="1">
    <source>
        <dbReference type="ARBA" id="ARBA00022679"/>
    </source>
</evidence>
<dbReference type="SUPFAM" id="SSF53756">
    <property type="entry name" value="UDP-Glycosyltransferase/glycogen phosphorylase"/>
    <property type="match status" value="1"/>
</dbReference>
<comment type="caution">
    <text evidence="6">The sequence shown here is derived from an EMBL/GenBank/DDBJ whole genome shotgun (WGS) entry which is preliminary data.</text>
</comment>
<dbReference type="CDD" id="cd03784">
    <property type="entry name" value="GT1_Gtf-like"/>
    <property type="match status" value="1"/>
</dbReference>
<dbReference type="EMBL" id="CAJHIA010000033">
    <property type="protein sequence ID" value="CAD6448963.1"/>
    <property type="molecule type" value="Genomic_DNA"/>
</dbReference>
<dbReference type="PANTHER" id="PTHR48050">
    <property type="entry name" value="STEROL 3-BETA-GLUCOSYLTRANSFERASE"/>
    <property type="match status" value="1"/>
</dbReference>
<sequence length="847" mass="92995">MTSVKVLQVVISKFSSIHLLLSYATFPLPRHIRVFIISIISFILFISFSFLDNMGNSENDRRRSDSTRRSDSIEWDVPPPYEATFGNEEYGVSTAVQDNGRITMSFMGHKPPLPPIYMSENTSTKHAQPIGKYPRLNIVIQVVGSRGDVQPFIALGNELQLSGHRVRIATHDVFEKFVRDSGLEFYAIGGDPTELMAYMVKNPGIFPKFSTVRSGEISKKRKMISRMLEGCWNSCIEPDAQTGEPFIAQAIIANPPSFAHIHCAQALGIPVHLMFTMPWTATRSFPHPLANIQSTETDPKTANFLSYGLVDVMTWQGLGDVINHWRKKSLDLEPVPVMAGPHLAASLNIPFTYCWSPALVPKPQDWLPHIDVCGFFFRPPPSYNPHPRILGFLEAGPKPIYIGFGSIVMENPEKMTAMIMNAVRDCGIRAIVSKGWSKLGQGIEDQNVLFIDDCPHEWLFKQVSAVIHHGGAGTTACGLLNGRPTAIVPFFGDQPFWGNMVAAAGAGPPPIDHQSLTVTILSNSIRFLLSPDAVVAAHELAVKIRQENGVKEAVNSFHRNLPLKTLSCELLPKEPATWLWKKGRKNLKLSHQAAAVLVEKKKINTSNLSIYKPQPITIKNRRWDPWTATTSAALDSAVDITLAMGQIGTRYRKEYQGALTKKRDNGTISSRTALQAGSIALGKGFQNLGMAITKSAIELPLAVADGCHEIPGLYGDKPRDYGDVTDWKSGGLVGIKSFGYGMADGVAGLFTQPVKGAIKDGGKGFVKGVGKGTIGFLTKPFSGIFGFVSYPALGLYKTLSTSTHHGTQGRILSAQTDYGVFLAMTREIPEHVVEKIMEEFDWVVEGI</sequence>
<name>A0A8H2W1M6_9HELO</name>
<keyword evidence="1" id="KW-0808">Transferase</keyword>
<dbReference type="AlphaFoldDB" id="A0A8H2W1M6"/>
<feature type="domain" description="Glycosyltransferase family 28 N-terminal" evidence="4">
    <location>
        <begin position="138"/>
        <end position="285"/>
    </location>
</feature>
<dbReference type="GO" id="GO:0005975">
    <property type="term" value="P:carbohydrate metabolic process"/>
    <property type="evidence" value="ECO:0007669"/>
    <property type="project" value="InterPro"/>
</dbReference>
<keyword evidence="3" id="KW-0812">Transmembrane</keyword>
<protein>
    <submittedName>
        <fullName evidence="6">838a86e6-8ea0-436b-8417-1228d7ab2a61</fullName>
    </submittedName>
</protein>
<dbReference type="InterPro" id="IPR050426">
    <property type="entry name" value="Glycosyltransferase_28"/>
</dbReference>
<dbReference type="GO" id="GO:0016906">
    <property type="term" value="F:sterol 3-beta-glucosyltransferase activity"/>
    <property type="evidence" value="ECO:0007669"/>
    <property type="project" value="UniProtKB-ARBA"/>
</dbReference>
<evidence type="ECO:0000313" key="7">
    <source>
        <dbReference type="Proteomes" id="UP000624404"/>
    </source>
</evidence>
<evidence type="ECO:0000259" key="5">
    <source>
        <dbReference type="Pfam" id="PF06722"/>
    </source>
</evidence>
<evidence type="ECO:0000256" key="3">
    <source>
        <dbReference type="SAM" id="Phobius"/>
    </source>
</evidence>
<dbReference type="Proteomes" id="UP000624404">
    <property type="component" value="Unassembled WGS sequence"/>
</dbReference>
<keyword evidence="3" id="KW-1133">Transmembrane helix</keyword>
<dbReference type="InterPro" id="IPR010610">
    <property type="entry name" value="EryCIII-like_C"/>
</dbReference>
<reference evidence="6" key="1">
    <citation type="submission" date="2020-10" db="EMBL/GenBank/DDBJ databases">
        <authorList>
            <person name="Kusch S."/>
        </authorList>
    </citation>
    <scope>NUCLEOTIDE SEQUENCE</scope>
    <source>
        <strain evidence="6">SwB9</strain>
    </source>
</reference>
<dbReference type="InterPro" id="IPR002213">
    <property type="entry name" value="UDP_glucos_trans"/>
</dbReference>
<evidence type="ECO:0000259" key="4">
    <source>
        <dbReference type="Pfam" id="PF03033"/>
    </source>
</evidence>
<evidence type="ECO:0000256" key="2">
    <source>
        <dbReference type="SAM" id="MobiDB-lite"/>
    </source>
</evidence>
<dbReference type="OrthoDB" id="5835829at2759"/>
<evidence type="ECO:0000313" key="6">
    <source>
        <dbReference type="EMBL" id="CAD6448963.1"/>
    </source>
</evidence>
<feature type="region of interest" description="Disordered" evidence="2">
    <location>
        <begin position="57"/>
        <end position="80"/>
    </location>
</feature>
<keyword evidence="7" id="KW-1185">Reference proteome</keyword>
<organism evidence="6 7">
    <name type="scientific">Sclerotinia trifoliorum</name>
    <dbReference type="NCBI Taxonomy" id="28548"/>
    <lineage>
        <taxon>Eukaryota</taxon>
        <taxon>Fungi</taxon>
        <taxon>Dikarya</taxon>
        <taxon>Ascomycota</taxon>
        <taxon>Pezizomycotina</taxon>
        <taxon>Leotiomycetes</taxon>
        <taxon>Helotiales</taxon>
        <taxon>Sclerotiniaceae</taxon>
        <taxon>Sclerotinia</taxon>
    </lineage>
</organism>
<dbReference type="InterPro" id="IPR004276">
    <property type="entry name" value="GlycoTrans_28_N"/>
</dbReference>
<dbReference type="FunFam" id="3.40.50.2000:FF:000100">
    <property type="entry name" value="Glycosyltransferase family 1 protein"/>
    <property type="match status" value="1"/>
</dbReference>
<feature type="transmembrane region" description="Helical" evidence="3">
    <location>
        <begin position="32"/>
        <end position="51"/>
    </location>
</feature>
<proteinExistence type="predicted"/>
<feature type="compositionally biased region" description="Basic and acidic residues" evidence="2">
    <location>
        <begin position="58"/>
        <end position="72"/>
    </location>
</feature>
<keyword evidence="3" id="KW-0472">Membrane</keyword>